<reference evidence="8" key="1">
    <citation type="submission" date="2019-11" db="EMBL/GenBank/DDBJ databases">
        <title>The nuclear and mitochondrial genomes of Frieseomelitta varia - a highly eusocial stingless bee (Meliponini) with a permanently sterile worker caste.</title>
        <authorList>
            <person name="Freitas F.C.P."/>
            <person name="Lourenco A.P."/>
            <person name="Nunes F.M.F."/>
            <person name="Paschoal A.R."/>
            <person name="Abreu F.C.P."/>
            <person name="Barbin F.O."/>
            <person name="Bataglia L."/>
            <person name="Cardoso-Junior C.A.M."/>
            <person name="Cervoni M.S."/>
            <person name="Silva S.R."/>
            <person name="Dalarmi F."/>
            <person name="Del Lama M.A."/>
            <person name="Depintor T.S."/>
            <person name="Ferreira K.M."/>
            <person name="Goria P.S."/>
            <person name="Jaskot M.C."/>
            <person name="Lago D.C."/>
            <person name="Luna-Lucena D."/>
            <person name="Moda L.M."/>
            <person name="Nascimento L."/>
            <person name="Pedrino M."/>
            <person name="Rabico F.O."/>
            <person name="Sanches F.C."/>
            <person name="Santos D.E."/>
            <person name="Santos C.G."/>
            <person name="Vieira J."/>
            <person name="Lopes T.F."/>
            <person name="Barchuk A.R."/>
            <person name="Hartfelder K."/>
            <person name="Simoes Z.L.P."/>
            <person name="Bitondi M.M.G."/>
            <person name="Pinheiro D.G."/>
        </authorList>
    </citation>
    <scope>NUCLEOTIDE SEQUENCE</scope>
    <source>
        <strain evidence="8">USP_RPSP 00005682</strain>
        <tissue evidence="8">Whole individual</tissue>
    </source>
</reference>
<gene>
    <name evidence="8" type="ORF">E2986_07243</name>
</gene>
<dbReference type="GO" id="GO:0051536">
    <property type="term" value="F:iron-sulfur cluster binding"/>
    <property type="evidence" value="ECO:0007669"/>
    <property type="project" value="UniProtKB-KW"/>
</dbReference>
<dbReference type="PANTHER" id="PTHR13184:SF5">
    <property type="entry name" value="METHYLTRANSFERASE-LIKE PROTEIN 17, MITOCHONDRIAL"/>
    <property type="match status" value="1"/>
</dbReference>
<dbReference type="GO" id="GO:0003735">
    <property type="term" value="F:structural constituent of ribosome"/>
    <property type="evidence" value="ECO:0007669"/>
    <property type="project" value="TreeGrafter"/>
</dbReference>
<evidence type="ECO:0000313" key="8">
    <source>
        <dbReference type="EMBL" id="KAF3426276.1"/>
    </source>
</evidence>
<keyword evidence="4" id="KW-0408">Iron</keyword>
<evidence type="ECO:0000256" key="2">
    <source>
        <dbReference type="ARBA" id="ARBA00022723"/>
    </source>
</evidence>
<evidence type="ECO:0000256" key="6">
    <source>
        <dbReference type="ARBA" id="ARBA00023128"/>
    </source>
</evidence>
<dbReference type="GO" id="GO:0005763">
    <property type="term" value="C:mitochondrial small ribosomal subunit"/>
    <property type="evidence" value="ECO:0007669"/>
    <property type="project" value="TreeGrafter"/>
</dbReference>
<dbReference type="SUPFAM" id="SSF53335">
    <property type="entry name" value="S-adenosyl-L-methionine-dependent methyltransferases"/>
    <property type="match status" value="1"/>
</dbReference>
<protein>
    <recommendedName>
        <fullName evidence="10">Methyltransferase-like protein 17, mitochondrial</fullName>
    </recommendedName>
</protein>
<evidence type="ECO:0008006" key="10">
    <source>
        <dbReference type="Google" id="ProtNLM"/>
    </source>
</evidence>
<evidence type="ECO:0000256" key="3">
    <source>
        <dbReference type="ARBA" id="ARBA00022946"/>
    </source>
</evidence>
<dbReference type="InterPro" id="IPR029063">
    <property type="entry name" value="SAM-dependent_MTases_sf"/>
</dbReference>
<evidence type="ECO:0000256" key="4">
    <source>
        <dbReference type="ARBA" id="ARBA00023004"/>
    </source>
</evidence>
<dbReference type="Proteomes" id="UP000655588">
    <property type="component" value="Unassembled WGS sequence"/>
</dbReference>
<dbReference type="GO" id="GO:0006412">
    <property type="term" value="P:translation"/>
    <property type="evidence" value="ECO:0007669"/>
    <property type="project" value="InterPro"/>
</dbReference>
<organism evidence="8 9">
    <name type="scientific">Frieseomelitta varia</name>
    <dbReference type="NCBI Taxonomy" id="561572"/>
    <lineage>
        <taxon>Eukaryota</taxon>
        <taxon>Metazoa</taxon>
        <taxon>Ecdysozoa</taxon>
        <taxon>Arthropoda</taxon>
        <taxon>Hexapoda</taxon>
        <taxon>Insecta</taxon>
        <taxon>Pterygota</taxon>
        <taxon>Neoptera</taxon>
        <taxon>Endopterygota</taxon>
        <taxon>Hymenoptera</taxon>
        <taxon>Apocrita</taxon>
        <taxon>Aculeata</taxon>
        <taxon>Apoidea</taxon>
        <taxon>Anthophila</taxon>
        <taxon>Apidae</taxon>
        <taxon>Frieseomelitta</taxon>
    </lineage>
</organism>
<evidence type="ECO:0000256" key="7">
    <source>
        <dbReference type="ARBA" id="ARBA00045681"/>
    </source>
</evidence>
<dbReference type="EMBL" id="WNWW01000331">
    <property type="protein sequence ID" value="KAF3426276.1"/>
    <property type="molecule type" value="Genomic_DNA"/>
</dbReference>
<dbReference type="Gene3D" id="3.40.50.150">
    <property type="entry name" value="Vaccinia Virus protein VP39"/>
    <property type="match status" value="1"/>
</dbReference>
<dbReference type="AlphaFoldDB" id="A0A833S421"/>
<evidence type="ECO:0000313" key="9">
    <source>
        <dbReference type="Proteomes" id="UP000655588"/>
    </source>
</evidence>
<dbReference type="Pfam" id="PF09243">
    <property type="entry name" value="Rsm22"/>
    <property type="match status" value="1"/>
</dbReference>
<evidence type="ECO:0000256" key="5">
    <source>
        <dbReference type="ARBA" id="ARBA00023014"/>
    </source>
</evidence>
<evidence type="ECO:0000256" key="1">
    <source>
        <dbReference type="ARBA" id="ARBA00004173"/>
    </source>
</evidence>
<dbReference type="PANTHER" id="PTHR13184">
    <property type="entry name" value="37S RIBOSOMAL PROTEIN S22"/>
    <property type="match status" value="1"/>
</dbReference>
<keyword evidence="9" id="KW-1185">Reference proteome</keyword>
<dbReference type="InterPro" id="IPR015324">
    <property type="entry name" value="Ribosomal_Rsm22-like"/>
</dbReference>
<comment type="function">
    <text evidence="7">Mitochondrial ribosome (mitoribosome) assembly factor. Binds at the interface of the head and body domains of the mitochondrial small ribosomal subunit (mt-SSU), occluding the mRNA channel and preventing compaction of the head domain towards the body. Probable inactive methyltransferase: retains the characteristic folding and ability to bind S-adenosyl-L-methionine, but it probably lost its methyltransferase activity.</text>
</comment>
<proteinExistence type="predicted"/>
<comment type="subcellular location">
    <subcellularLocation>
        <location evidence="1">Mitochondrion</location>
    </subcellularLocation>
</comment>
<keyword evidence="3" id="KW-0809">Transit peptide</keyword>
<name>A0A833S421_9HYME</name>
<accession>A0A833S421</accession>
<dbReference type="GO" id="GO:0046872">
    <property type="term" value="F:metal ion binding"/>
    <property type="evidence" value="ECO:0007669"/>
    <property type="project" value="UniProtKB-KW"/>
</dbReference>
<dbReference type="InterPro" id="IPR052571">
    <property type="entry name" value="Mt_RNA_Methyltransferase"/>
</dbReference>
<keyword evidence="2" id="KW-0479">Metal-binding</keyword>
<comment type="caution">
    <text evidence="8">The sequence shown here is derived from an EMBL/GenBank/DDBJ whole genome shotgun (WGS) entry which is preliminary data.</text>
</comment>
<keyword evidence="5" id="KW-0411">Iron-sulfur</keyword>
<sequence length="476" mass="56235">MSTVKLTFSRYRQMRLYSTKEKMKVINDVNELLSNKNLKHKEHPGIMKPRLVDQPSWLQNTVLNVLHEKNISPKVIYNCSRRLGNYLHNRYPPAEKEDIRLKMEEVKKKLYGNEMPNLNNNLIFENPNAQRLLKCLVYNWAPIQYDTYTSLAYLTNRSMPEYSALYKIFNEIVNRDKNFTPQTLFDFGSGTGTVCNKSNFARAASQFWVDTIKEYYCVDISKDMNELSEYLIKRAVPKIKQKYIFYRQFFPASPIPTYDIVVSAYSLLELPNQISRLQTILKLWQKTEQYLIIIEQGTNAGFKVINEARDFILHSKKARNAHVFSPCPHDETCPIHIKNDHPCNFEIAYLTLHISEKSKYKRENYSYIVLKKGKRPEDDLKWPRIVREVLKRSKHCICRMCTSSGKLEEQIFTTWKNGNDINATFCICRNTYRCARNSELGDRLPFEIEEIKEENEAMEQEEIKIKEEIDEEEKFK</sequence>
<keyword evidence="6" id="KW-0496">Mitochondrion</keyword>
<dbReference type="GO" id="GO:0008168">
    <property type="term" value="F:methyltransferase activity"/>
    <property type="evidence" value="ECO:0007669"/>
    <property type="project" value="InterPro"/>
</dbReference>